<accession>A0ABR5AJX5</accession>
<keyword evidence="6 7" id="KW-0472">Membrane</keyword>
<dbReference type="Proteomes" id="UP000031967">
    <property type="component" value="Unassembled WGS sequence"/>
</dbReference>
<evidence type="ECO:0000256" key="5">
    <source>
        <dbReference type="ARBA" id="ARBA00022989"/>
    </source>
</evidence>
<feature type="transmembrane region" description="Helical" evidence="7">
    <location>
        <begin position="108"/>
        <end position="131"/>
    </location>
</feature>
<dbReference type="Gene3D" id="1.10.3720.10">
    <property type="entry name" value="MetI-like"/>
    <property type="match status" value="1"/>
</dbReference>
<comment type="similarity">
    <text evidence="7">Belongs to the binding-protein-dependent transport system permease family.</text>
</comment>
<keyword evidence="3" id="KW-1003">Cell membrane</keyword>
<feature type="domain" description="ABC transmembrane type-1" evidence="8">
    <location>
        <begin position="73"/>
        <end position="264"/>
    </location>
</feature>
<feature type="transmembrane region" description="Helical" evidence="7">
    <location>
        <begin position="12"/>
        <end position="34"/>
    </location>
</feature>
<evidence type="ECO:0000256" key="1">
    <source>
        <dbReference type="ARBA" id="ARBA00004651"/>
    </source>
</evidence>
<organism evidence="9 10">
    <name type="scientific">Gordoniibacillus kamchatkensis</name>
    <dbReference type="NCBI Taxonomy" id="1590651"/>
    <lineage>
        <taxon>Bacteria</taxon>
        <taxon>Bacillati</taxon>
        <taxon>Bacillota</taxon>
        <taxon>Bacilli</taxon>
        <taxon>Bacillales</taxon>
        <taxon>Paenibacillaceae</taxon>
        <taxon>Gordoniibacillus</taxon>
    </lineage>
</organism>
<comment type="caution">
    <text evidence="9">The sequence shown here is derived from an EMBL/GenBank/DDBJ whole genome shotgun (WGS) entry which is preliminary data.</text>
</comment>
<evidence type="ECO:0000256" key="3">
    <source>
        <dbReference type="ARBA" id="ARBA00022475"/>
    </source>
</evidence>
<dbReference type="PROSITE" id="PS50928">
    <property type="entry name" value="ABC_TM1"/>
    <property type="match status" value="1"/>
</dbReference>
<feature type="transmembrane region" description="Helical" evidence="7">
    <location>
        <begin position="185"/>
        <end position="206"/>
    </location>
</feature>
<sequence length="279" mass="31349">MRRTTLWKIRKFTLIYAIVVIAAVWTLFPVYWMVKSSLTPNDVMYTPKPSLLPSHWTLLHYRELIKAGFMRYVYNSLYVALICTVVCVFISVIASYSLTRLKFKGRKFVAKSIIYSYLLPASVLFIPMYVAVSRLGLNDNKNALLIVYPTFIVPYCCYMLISYFKAIPESLEEAALIDGCSSLQTLYKIIVPIAAPGIAVVATFTFTMSWNEFLYALCLTTSPNQQTVTIGIASFKISDQAIWGLLMSSSVVASIPAVMLYFLAQRFLKSGLSAGGVKF</sequence>
<keyword evidence="10" id="KW-1185">Reference proteome</keyword>
<dbReference type="SUPFAM" id="SSF161098">
    <property type="entry name" value="MetI-like"/>
    <property type="match status" value="1"/>
</dbReference>
<dbReference type="CDD" id="cd06261">
    <property type="entry name" value="TM_PBP2"/>
    <property type="match status" value="1"/>
</dbReference>
<evidence type="ECO:0000256" key="2">
    <source>
        <dbReference type="ARBA" id="ARBA00022448"/>
    </source>
</evidence>
<reference evidence="9 10" key="1">
    <citation type="submission" date="2014-12" db="EMBL/GenBank/DDBJ databases">
        <title>Draft genome sequence of Paenibacillus kamchatkensis strain B-2647.</title>
        <authorList>
            <person name="Karlyshev A.V."/>
            <person name="Kudryashova E.B."/>
        </authorList>
    </citation>
    <scope>NUCLEOTIDE SEQUENCE [LARGE SCALE GENOMIC DNA]</scope>
    <source>
        <strain evidence="9 10">VKM B-2647</strain>
    </source>
</reference>
<dbReference type="InterPro" id="IPR035906">
    <property type="entry name" value="MetI-like_sf"/>
</dbReference>
<name>A0ABR5AJX5_9BACL</name>
<protein>
    <recommendedName>
        <fullName evidence="8">ABC transmembrane type-1 domain-containing protein</fullName>
    </recommendedName>
</protein>
<dbReference type="InterPro" id="IPR000515">
    <property type="entry name" value="MetI-like"/>
</dbReference>
<comment type="subcellular location">
    <subcellularLocation>
        <location evidence="1 7">Cell membrane</location>
        <topology evidence="1 7">Multi-pass membrane protein</topology>
    </subcellularLocation>
</comment>
<evidence type="ECO:0000256" key="7">
    <source>
        <dbReference type="RuleBase" id="RU363032"/>
    </source>
</evidence>
<dbReference type="RefSeq" id="WP_041047024.1">
    <property type="nucleotide sequence ID" value="NZ_JXAK01000010.1"/>
</dbReference>
<dbReference type="EMBL" id="JXAK01000010">
    <property type="protein sequence ID" value="KIL41319.1"/>
    <property type="molecule type" value="Genomic_DNA"/>
</dbReference>
<evidence type="ECO:0000313" key="9">
    <source>
        <dbReference type="EMBL" id="KIL41319.1"/>
    </source>
</evidence>
<feature type="transmembrane region" description="Helical" evidence="7">
    <location>
        <begin position="77"/>
        <end position="96"/>
    </location>
</feature>
<keyword evidence="5 7" id="KW-1133">Transmembrane helix</keyword>
<gene>
    <name evidence="9" type="ORF">SD70_07640</name>
</gene>
<keyword evidence="4 7" id="KW-0812">Transmembrane</keyword>
<dbReference type="InterPro" id="IPR050901">
    <property type="entry name" value="BP-dep_ABC_trans_perm"/>
</dbReference>
<dbReference type="Pfam" id="PF00528">
    <property type="entry name" value="BPD_transp_1"/>
    <property type="match status" value="1"/>
</dbReference>
<evidence type="ECO:0000256" key="6">
    <source>
        <dbReference type="ARBA" id="ARBA00023136"/>
    </source>
</evidence>
<feature type="transmembrane region" description="Helical" evidence="7">
    <location>
        <begin position="143"/>
        <end position="164"/>
    </location>
</feature>
<evidence type="ECO:0000256" key="4">
    <source>
        <dbReference type="ARBA" id="ARBA00022692"/>
    </source>
</evidence>
<evidence type="ECO:0000259" key="8">
    <source>
        <dbReference type="PROSITE" id="PS50928"/>
    </source>
</evidence>
<dbReference type="PANTHER" id="PTHR32243:SF18">
    <property type="entry name" value="INNER MEMBRANE ABC TRANSPORTER PERMEASE PROTEIN YCJP"/>
    <property type="match status" value="1"/>
</dbReference>
<dbReference type="PANTHER" id="PTHR32243">
    <property type="entry name" value="MALTOSE TRANSPORT SYSTEM PERMEASE-RELATED"/>
    <property type="match status" value="1"/>
</dbReference>
<evidence type="ECO:0000313" key="10">
    <source>
        <dbReference type="Proteomes" id="UP000031967"/>
    </source>
</evidence>
<keyword evidence="2 7" id="KW-0813">Transport</keyword>
<feature type="transmembrane region" description="Helical" evidence="7">
    <location>
        <begin position="241"/>
        <end position="263"/>
    </location>
</feature>
<proteinExistence type="inferred from homology"/>